<accession>A0A7W5AU99</accession>
<evidence type="ECO:0000256" key="5">
    <source>
        <dbReference type="ARBA" id="ARBA00023088"/>
    </source>
</evidence>
<comment type="caution">
    <text evidence="12">The sequence shown here is derived from an EMBL/GenBank/DDBJ whole genome shotgun (WGS) entry which is preliminary data.</text>
</comment>
<feature type="compositionally biased region" description="Low complexity" evidence="6">
    <location>
        <begin position="1001"/>
        <end position="1010"/>
    </location>
</feature>
<name>A0A7W5AU99_9BACL</name>
<dbReference type="Proteomes" id="UP000570361">
    <property type="component" value="Unassembled WGS sequence"/>
</dbReference>
<dbReference type="EMBL" id="JACHXK010000002">
    <property type="protein sequence ID" value="MBB3108905.1"/>
    <property type="molecule type" value="Genomic_DNA"/>
</dbReference>
<organism evidence="12 13">
    <name type="scientific">Paenibacillus phyllosphaerae</name>
    <dbReference type="NCBI Taxonomy" id="274593"/>
    <lineage>
        <taxon>Bacteria</taxon>
        <taxon>Bacillati</taxon>
        <taxon>Bacillota</taxon>
        <taxon>Bacilli</taxon>
        <taxon>Bacillales</taxon>
        <taxon>Paenibacillaceae</taxon>
        <taxon>Paenibacillus</taxon>
    </lineage>
</organism>
<feature type="domain" description="SDR-like Ig" evidence="11">
    <location>
        <begin position="63"/>
        <end position="159"/>
    </location>
</feature>
<evidence type="ECO:0000256" key="8">
    <source>
        <dbReference type="SAM" id="SignalP"/>
    </source>
</evidence>
<dbReference type="InterPro" id="IPR013783">
    <property type="entry name" value="Ig-like_fold"/>
</dbReference>
<evidence type="ECO:0000256" key="4">
    <source>
        <dbReference type="ARBA" id="ARBA00022729"/>
    </source>
</evidence>
<keyword evidence="2" id="KW-0134">Cell wall</keyword>
<reference evidence="12 13" key="1">
    <citation type="submission" date="2020-08" db="EMBL/GenBank/DDBJ databases">
        <title>Genomic Encyclopedia of Type Strains, Phase III (KMG-III): the genomes of soil and plant-associated and newly described type strains.</title>
        <authorList>
            <person name="Whitman W."/>
        </authorList>
    </citation>
    <scope>NUCLEOTIDE SEQUENCE [LARGE SCALE GENOMIC DNA]</scope>
    <source>
        <strain evidence="12 13">CECT 5862</strain>
    </source>
</reference>
<evidence type="ECO:0000256" key="6">
    <source>
        <dbReference type="SAM" id="MobiDB-lite"/>
    </source>
</evidence>
<dbReference type="GO" id="GO:0005518">
    <property type="term" value="F:collagen binding"/>
    <property type="evidence" value="ECO:0007669"/>
    <property type="project" value="InterPro"/>
</dbReference>
<feature type="compositionally biased region" description="Pro residues" evidence="6">
    <location>
        <begin position="1040"/>
        <end position="1053"/>
    </location>
</feature>
<dbReference type="InterPro" id="IPR041033">
    <property type="entry name" value="SpaA_PFL_dom_1"/>
</dbReference>
<dbReference type="RefSeq" id="WP_183597533.1">
    <property type="nucleotide sequence ID" value="NZ_JACHXK010000002.1"/>
</dbReference>
<feature type="compositionally biased region" description="Gly residues" evidence="6">
    <location>
        <begin position="1062"/>
        <end position="1083"/>
    </location>
</feature>
<evidence type="ECO:0000256" key="1">
    <source>
        <dbReference type="ARBA" id="ARBA00004168"/>
    </source>
</evidence>
<feature type="domain" description="Collagen binding" evidence="9">
    <location>
        <begin position="330"/>
        <end position="442"/>
    </location>
</feature>
<dbReference type="Pfam" id="PF17961">
    <property type="entry name" value="Big_8"/>
    <property type="match status" value="1"/>
</dbReference>
<keyword evidence="5" id="KW-0572">Peptidoglycan-anchor</keyword>
<keyword evidence="7" id="KW-0472">Membrane</keyword>
<feature type="domain" description="Collagen binding" evidence="9">
    <location>
        <begin position="185"/>
        <end position="302"/>
    </location>
</feature>
<dbReference type="InterPro" id="IPR008966">
    <property type="entry name" value="Adhesion_dom_sf"/>
</dbReference>
<evidence type="ECO:0000256" key="3">
    <source>
        <dbReference type="ARBA" id="ARBA00022525"/>
    </source>
</evidence>
<protein>
    <submittedName>
        <fullName evidence="12">LPXTG-motif cell wall-anchored protein</fullName>
    </submittedName>
</protein>
<dbReference type="Pfam" id="PF17802">
    <property type="entry name" value="SpaA"/>
    <property type="match status" value="1"/>
</dbReference>
<dbReference type="SUPFAM" id="SSF49478">
    <property type="entry name" value="Cna protein B-type domain"/>
    <property type="match status" value="1"/>
</dbReference>
<evidence type="ECO:0000313" key="12">
    <source>
        <dbReference type="EMBL" id="MBB3108905.1"/>
    </source>
</evidence>
<dbReference type="SUPFAM" id="SSF49401">
    <property type="entry name" value="Bacterial adhesins"/>
    <property type="match status" value="6"/>
</dbReference>
<keyword evidence="13" id="KW-1185">Reference proteome</keyword>
<feature type="signal peptide" evidence="8">
    <location>
        <begin position="1"/>
        <end position="30"/>
    </location>
</feature>
<dbReference type="Gene3D" id="2.60.40.1280">
    <property type="match status" value="1"/>
</dbReference>
<dbReference type="InterPro" id="IPR008456">
    <property type="entry name" value="Collagen-bd_dom"/>
</dbReference>
<dbReference type="Pfam" id="PF05737">
    <property type="entry name" value="Collagen_bind"/>
    <property type="match status" value="5"/>
</dbReference>
<evidence type="ECO:0000313" key="13">
    <source>
        <dbReference type="Proteomes" id="UP000570361"/>
    </source>
</evidence>
<gene>
    <name evidence="12" type="ORF">FHS18_000957</name>
</gene>
<evidence type="ECO:0000256" key="7">
    <source>
        <dbReference type="SAM" id="Phobius"/>
    </source>
</evidence>
<evidence type="ECO:0000259" key="10">
    <source>
        <dbReference type="Pfam" id="PF17802"/>
    </source>
</evidence>
<keyword evidence="7" id="KW-1133">Transmembrane helix</keyword>
<evidence type="ECO:0000256" key="2">
    <source>
        <dbReference type="ARBA" id="ARBA00022512"/>
    </source>
</evidence>
<feature type="region of interest" description="Disordered" evidence="6">
    <location>
        <begin position="976"/>
        <end position="1098"/>
    </location>
</feature>
<dbReference type="GO" id="GO:0007155">
    <property type="term" value="P:cell adhesion"/>
    <property type="evidence" value="ECO:0007669"/>
    <property type="project" value="InterPro"/>
</dbReference>
<feature type="domain" description="SpaA-like prealbumin fold" evidence="10">
    <location>
        <begin position="889"/>
        <end position="979"/>
    </location>
</feature>
<keyword evidence="3" id="KW-0964">Secreted</keyword>
<dbReference type="Gene3D" id="2.60.40.10">
    <property type="entry name" value="Immunoglobulins"/>
    <property type="match status" value="1"/>
</dbReference>
<dbReference type="AlphaFoldDB" id="A0A7W5AU99"/>
<evidence type="ECO:0000259" key="9">
    <source>
        <dbReference type="Pfam" id="PF05737"/>
    </source>
</evidence>
<dbReference type="NCBIfam" id="TIGR01167">
    <property type="entry name" value="LPXTG_anchor"/>
    <property type="match status" value="1"/>
</dbReference>
<proteinExistence type="predicted"/>
<feature type="domain" description="Collagen binding" evidence="9">
    <location>
        <begin position="596"/>
        <end position="714"/>
    </location>
</feature>
<dbReference type="InterPro" id="IPR041171">
    <property type="entry name" value="SDR_Ig"/>
</dbReference>
<feature type="chain" id="PRO_5039225508" evidence="8">
    <location>
        <begin position="31"/>
        <end position="1131"/>
    </location>
</feature>
<feature type="domain" description="Collagen binding" evidence="9">
    <location>
        <begin position="471"/>
        <end position="564"/>
    </location>
</feature>
<keyword evidence="4 8" id="KW-0732">Signal</keyword>
<evidence type="ECO:0000259" key="11">
    <source>
        <dbReference type="Pfam" id="PF17961"/>
    </source>
</evidence>
<dbReference type="InterPro" id="IPR011252">
    <property type="entry name" value="Fibrogen-bd_dom1"/>
</dbReference>
<sequence>MSQKNTYLKMFNLVMALMITLQLASGVAQLNVASAAAIGDNIITGVKLTGPDDKPIEDGGIYEQGSEVTIDYTWALPNGHGYAAGDTFTFSIPDQFLLFNDITGDLKLSGDESVGTFSVTKADHKVVLTFNDYITSHDNVQGTIHLATEFDTKVITGSTTQTIVFPVDGGNATYTLNFKPTVPSTIAKSGTPEGFNAEKINWTIDVNKKLEQVENAVVTDAIPAGLSLDASSIAVYRLDVNLDGSVTEGALVDANEYTTTLAADILTLNFLNNLTSAYRIKYVTDITDVTKNSFKNAAKFVGKGGKPSAEASATVAVNYGKMLEKPKPAYDAASQTVSWKVKFNYREQRITAAEALLTDRWNNSQELVAASFKVYPVTLDAAGTETKGAALDAAQYTLTDASDADRNGFVLKFNNDVDSAYVIEYDTRATERVDADEKVTNTVTWLTETASAFADIRQLILQKAIASVDYASQIVTWTVTVNADSHAMDNVVLTDTFAKGGLKLDPSSLTVDPAVPYELDATVTDTQGFKLTFKDPLTGPVTIRYATSYDNEWLTEDWLSTDAKFPNHAQVDWTVGADAHKVEVTRTFDPNAQTKNNGYKSGSYNATTKQLSWTVGVNYNRDTLAQAVIQDTLLSGQTLVPGSVKVYEMVIPAGGSPSKGAEVDSASYTVTDAAGELRVAFSAPIDEAYILEFSTELKDVLIDASVTNTAVLWDGAEQASKSLTATVTIPHGGEYVTKSGAQDGDKVKWSIAINRGQSTVHDAVITDTASANQRLIASSFHVYATTVANNGDVTKAAELVKDTDYSVAITTNADGTQTFVVTFLSNGKVIKSAYVLEYQSLIVAENGEAISNDVQFSGNNKVEVTKDTSEEVIVGVSGGSGTGSGVRSTLNVTKTDEKDATEVLSGATFELYRVFGADRILINTITTGADGKAVFTKLLAGDYVLIETVAPEGYKLDKTEHPVAVGASATVTLGITNEKKSTGSNYPYPTDPTDPEPTDPTDPTTPIEPTDPTEPTEPTDPVTEPGEPSDPTEPTDPVGPTNPEPTNPTPTTPQPGTDGSVDQGGGNEGNTGSEDGSGNGTETGGSIDEGFGGTLPKTGDGSHLPVQLTGLAFIVLGFLLFRSRFYRSINK</sequence>
<dbReference type="Gene3D" id="2.60.40.740">
    <property type="match status" value="5"/>
</dbReference>
<feature type="transmembrane region" description="Helical" evidence="7">
    <location>
        <begin position="1104"/>
        <end position="1121"/>
    </location>
</feature>
<keyword evidence="7" id="KW-0812">Transmembrane</keyword>
<feature type="domain" description="Collagen binding" evidence="9">
    <location>
        <begin position="735"/>
        <end position="863"/>
    </location>
</feature>
<comment type="subcellular location">
    <subcellularLocation>
        <location evidence="1">Secreted</location>
        <location evidence="1">Cell wall</location>
        <topology evidence="1">Peptidoglycan-anchor</topology>
    </subcellularLocation>
</comment>